<dbReference type="InterPro" id="IPR036420">
    <property type="entry name" value="BRCT_dom_sf"/>
</dbReference>
<evidence type="ECO:0000313" key="4">
    <source>
        <dbReference type="Proteomes" id="UP000183400"/>
    </source>
</evidence>
<dbReference type="AlphaFoldDB" id="A0A1H2RDR9"/>
<dbReference type="InterPro" id="IPR001357">
    <property type="entry name" value="BRCT_dom"/>
</dbReference>
<feature type="domain" description="Exonuclease" evidence="2">
    <location>
        <begin position="45"/>
        <end position="210"/>
    </location>
</feature>
<dbReference type="InterPro" id="IPR012337">
    <property type="entry name" value="RNaseH-like_sf"/>
</dbReference>
<dbReference type="STRING" id="985054.SAMN05444358_101127"/>
<dbReference type="GO" id="GO:0006259">
    <property type="term" value="P:DNA metabolic process"/>
    <property type="evidence" value="ECO:0007669"/>
    <property type="project" value="UniProtKB-ARBA"/>
</dbReference>
<sequence>MKFFNRLFGTAKAKPNEVHKRFNKNSARPEPADPSLEDVLRGTYRFVALDVETANSDASSICQIGFAVSDGQGTILTFGTLVDPETHFDPFNIGIHGIDEDAVYAAPVFPEVLQTFRVFLERHPLVQHSSFDKRAVNAACDRYDIPHLRSNWHDSVVMARRAWPELKGNGGHGLANLKEVLGLEFEHHDAIEDAKAAAHVVLLAEEATGKGFEDLTSKQSRGPVASERSRSVEGNQNGPLYGHVACFTGKLSMSRSEASTVAAGAGISVKASVSKKITLLIVGDQDLELLNGQEKSSKHRRAEELIEQGQDIKIIGESDFRSLVGEIS</sequence>
<dbReference type="Proteomes" id="UP000183400">
    <property type="component" value="Unassembled WGS sequence"/>
</dbReference>
<organism evidence="3 4">
    <name type="scientific">Ruegeria halocynthiae</name>
    <dbReference type="NCBI Taxonomy" id="985054"/>
    <lineage>
        <taxon>Bacteria</taxon>
        <taxon>Pseudomonadati</taxon>
        <taxon>Pseudomonadota</taxon>
        <taxon>Alphaproteobacteria</taxon>
        <taxon>Rhodobacterales</taxon>
        <taxon>Roseobacteraceae</taxon>
        <taxon>Ruegeria</taxon>
    </lineage>
</organism>
<dbReference type="GO" id="GO:0005829">
    <property type="term" value="C:cytosol"/>
    <property type="evidence" value="ECO:0007669"/>
    <property type="project" value="TreeGrafter"/>
</dbReference>
<dbReference type="Gene3D" id="3.30.420.10">
    <property type="entry name" value="Ribonuclease H-like superfamily/Ribonuclease H"/>
    <property type="match status" value="1"/>
</dbReference>
<gene>
    <name evidence="3" type="ORF">SAMN05444358_101127</name>
</gene>
<proteinExistence type="predicted"/>
<dbReference type="InterPro" id="IPR013520">
    <property type="entry name" value="Ribonucl_H"/>
</dbReference>
<dbReference type="Gene3D" id="3.40.50.10190">
    <property type="entry name" value="BRCT domain"/>
    <property type="match status" value="1"/>
</dbReference>
<dbReference type="GO" id="GO:0008408">
    <property type="term" value="F:3'-5' exonuclease activity"/>
    <property type="evidence" value="ECO:0007669"/>
    <property type="project" value="TreeGrafter"/>
</dbReference>
<feature type="region of interest" description="Disordered" evidence="1">
    <location>
        <begin position="214"/>
        <end position="235"/>
    </location>
</feature>
<dbReference type="PANTHER" id="PTHR30231:SF42">
    <property type="entry name" value="EXONUCLEASE"/>
    <property type="match status" value="1"/>
</dbReference>
<dbReference type="Pfam" id="PF00533">
    <property type="entry name" value="BRCT"/>
    <property type="match status" value="1"/>
</dbReference>
<dbReference type="InterPro" id="IPR036397">
    <property type="entry name" value="RNaseH_sf"/>
</dbReference>
<dbReference type="CDD" id="cd17748">
    <property type="entry name" value="BRCT_DNA_ligase_like"/>
    <property type="match status" value="1"/>
</dbReference>
<name>A0A1H2RDR9_9RHOB</name>
<accession>A0A1H2RDR9</accession>
<dbReference type="PANTHER" id="PTHR30231">
    <property type="entry name" value="DNA POLYMERASE III SUBUNIT EPSILON"/>
    <property type="match status" value="1"/>
</dbReference>
<dbReference type="Pfam" id="PF00929">
    <property type="entry name" value="RNase_T"/>
    <property type="match status" value="1"/>
</dbReference>
<keyword evidence="4" id="KW-1185">Reference proteome</keyword>
<dbReference type="SUPFAM" id="SSF52113">
    <property type="entry name" value="BRCT domain"/>
    <property type="match status" value="1"/>
</dbReference>
<dbReference type="EMBL" id="FNNP01000001">
    <property type="protein sequence ID" value="SDW17521.1"/>
    <property type="molecule type" value="Genomic_DNA"/>
</dbReference>
<dbReference type="OrthoDB" id="9803913at2"/>
<dbReference type="RefSeq" id="WP_083347658.1">
    <property type="nucleotide sequence ID" value="NZ_FNNP01000001.1"/>
</dbReference>
<dbReference type="CDD" id="cd06130">
    <property type="entry name" value="DNA_pol_III_epsilon_like"/>
    <property type="match status" value="1"/>
</dbReference>
<dbReference type="SUPFAM" id="SSF53098">
    <property type="entry name" value="Ribonuclease H-like"/>
    <property type="match status" value="1"/>
</dbReference>
<dbReference type="GO" id="GO:0003676">
    <property type="term" value="F:nucleic acid binding"/>
    <property type="evidence" value="ECO:0007669"/>
    <property type="project" value="InterPro"/>
</dbReference>
<evidence type="ECO:0000259" key="2">
    <source>
        <dbReference type="SMART" id="SM00479"/>
    </source>
</evidence>
<evidence type="ECO:0000313" key="3">
    <source>
        <dbReference type="EMBL" id="SDW17521.1"/>
    </source>
</evidence>
<protein>
    <submittedName>
        <fullName evidence="3">DNA polymerase-3 subunit epsilon</fullName>
    </submittedName>
</protein>
<reference evidence="4" key="1">
    <citation type="submission" date="2016-10" db="EMBL/GenBank/DDBJ databases">
        <authorList>
            <person name="Varghese N."/>
            <person name="Submissions S."/>
        </authorList>
    </citation>
    <scope>NUCLEOTIDE SEQUENCE [LARGE SCALE GENOMIC DNA]</scope>
    <source>
        <strain evidence="4">DSM 27839</strain>
    </source>
</reference>
<dbReference type="SMART" id="SM00479">
    <property type="entry name" value="EXOIII"/>
    <property type="match status" value="1"/>
</dbReference>
<evidence type="ECO:0000256" key="1">
    <source>
        <dbReference type="SAM" id="MobiDB-lite"/>
    </source>
</evidence>